<dbReference type="Proteomes" id="UP000178162">
    <property type="component" value="Unassembled WGS sequence"/>
</dbReference>
<organism evidence="3 4">
    <name type="scientific">Candidatus Woykebacteria bacterium RBG_16_39_9b</name>
    <dbReference type="NCBI Taxonomy" id="1802595"/>
    <lineage>
        <taxon>Bacteria</taxon>
        <taxon>Candidatus Woykeibacteriota</taxon>
    </lineage>
</organism>
<accession>A0A1G1WD09</accession>
<comment type="caution">
    <text evidence="3">The sequence shown here is derived from an EMBL/GenBank/DDBJ whole genome shotgun (WGS) entry which is preliminary data.</text>
</comment>
<reference evidence="3 4" key="1">
    <citation type="journal article" date="2016" name="Nat. Commun.">
        <title>Thousands of microbial genomes shed light on interconnected biogeochemical processes in an aquifer system.</title>
        <authorList>
            <person name="Anantharaman K."/>
            <person name="Brown C.T."/>
            <person name="Hug L.A."/>
            <person name="Sharon I."/>
            <person name="Castelle C.J."/>
            <person name="Probst A.J."/>
            <person name="Thomas B.C."/>
            <person name="Singh A."/>
            <person name="Wilkins M.J."/>
            <person name="Karaoz U."/>
            <person name="Brodie E.L."/>
            <person name="Williams K.H."/>
            <person name="Hubbard S.S."/>
            <person name="Banfield J.F."/>
        </authorList>
    </citation>
    <scope>NUCLEOTIDE SEQUENCE [LARGE SCALE GENOMIC DNA]</scope>
</reference>
<dbReference type="EMBL" id="MHCR01000022">
    <property type="protein sequence ID" value="OGY25177.1"/>
    <property type="molecule type" value="Genomic_DNA"/>
</dbReference>
<feature type="signal peptide" evidence="2">
    <location>
        <begin position="1"/>
        <end position="20"/>
    </location>
</feature>
<evidence type="ECO:0000256" key="1">
    <source>
        <dbReference type="SAM" id="MobiDB-lite"/>
    </source>
</evidence>
<feature type="chain" id="PRO_5009581176" description="Gram-positive cocci surface proteins LPxTG domain-containing protein" evidence="2">
    <location>
        <begin position="21"/>
        <end position="227"/>
    </location>
</feature>
<keyword evidence="2" id="KW-0732">Signal</keyword>
<feature type="compositionally biased region" description="Pro residues" evidence="1">
    <location>
        <begin position="146"/>
        <end position="166"/>
    </location>
</feature>
<name>A0A1G1WD09_9BACT</name>
<protein>
    <recommendedName>
        <fullName evidence="5">Gram-positive cocci surface proteins LPxTG domain-containing protein</fullName>
    </recommendedName>
</protein>
<evidence type="ECO:0000313" key="3">
    <source>
        <dbReference type="EMBL" id="OGY25177.1"/>
    </source>
</evidence>
<evidence type="ECO:0000256" key="2">
    <source>
        <dbReference type="SAM" id="SignalP"/>
    </source>
</evidence>
<evidence type="ECO:0000313" key="4">
    <source>
        <dbReference type="Proteomes" id="UP000178162"/>
    </source>
</evidence>
<feature type="compositionally biased region" description="Low complexity" evidence="1">
    <location>
        <begin position="167"/>
        <end position="180"/>
    </location>
</feature>
<evidence type="ECO:0008006" key="5">
    <source>
        <dbReference type="Google" id="ProtNLM"/>
    </source>
</evidence>
<feature type="region of interest" description="Disordered" evidence="1">
    <location>
        <begin position="145"/>
        <end position="193"/>
    </location>
</feature>
<dbReference type="AlphaFoldDB" id="A0A1G1WD09"/>
<proteinExistence type="predicted"/>
<sequence>MIAIIALAIVSTFQISTASAHPLPGAIFTTLPDGSVVNGNIYTEKCDVALNGGPRNPQSHHLPDGVYDVAVTDPSGKIKLGIGEDVVTIANGRGTFGPISLCKLVGPSPYDTTPNPGGVYKAWLCESGQLFVHHDCKTDNFKVRPSAPPSVVPTPIPSPTSPPTALIPPAVATPTPEVPTQLPKSGGEPPSNGNDVLGTKFFLVAGGSILSLLGGFVAWRRKSLGVF</sequence>
<gene>
    <name evidence="3" type="ORF">A2134_00580</name>
</gene>